<accession>M2QIH8</accession>
<evidence type="ECO:0000313" key="4">
    <source>
        <dbReference type="Proteomes" id="UP000014137"/>
    </source>
</evidence>
<dbReference type="PANTHER" id="PTHR43784:SF2">
    <property type="entry name" value="GDSL-LIKE LIPASE_ACYLHYDROLASE, PUTATIVE (AFU_ORTHOLOGUE AFUA_2G00820)-RELATED"/>
    <property type="match status" value="1"/>
</dbReference>
<name>M2QIH8_9PSEU</name>
<dbReference type="InterPro" id="IPR053140">
    <property type="entry name" value="GDSL_Rv0518-like"/>
</dbReference>
<dbReference type="InterPro" id="IPR013830">
    <property type="entry name" value="SGNH_hydro"/>
</dbReference>
<dbReference type="InterPro" id="IPR036514">
    <property type="entry name" value="SGNH_hydro_sf"/>
</dbReference>
<protein>
    <recommendedName>
        <fullName evidence="2">SGNH hydrolase-type esterase domain-containing protein</fullName>
    </recommendedName>
</protein>
<organism evidence="3 4">
    <name type="scientific">Amycolatopsis azurea DSM 43854</name>
    <dbReference type="NCBI Taxonomy" id="1238180"/>
    <lineage>
        <taxon>Bacteria</taxon>
        <taxon>Bacillati</taxon>
        <taxon>Actinomycetota</taxon>
        <taxon>Actinomycetes</taxon>
        <taxon>Pseudonocardiales</taxon>
        <taxon>Pseudonocardiaceae</taxon>
        <taxon>Amycolatopsis</taxon>
    </lineage>
</organism>
<feature type="region of interest" description="Disordered" evidence="1">
    <location>
        <begin position="1"/>
        <end position="20"/>
    </location>
</feature>
<feature type="domain" description="SGNH hydrolase-type esterase" evidence="2">
    <location>
        <begin position="216"/>
        <end position="413"/>
    </location>
</feature>
<proteinExistence type="predicted"/>
<evidence type="ECO:0000313" key="3">
    <source>
        <dbReference type="EMBL" id="EMD26486.1"/>
    </source>
</evidence>
<sequence length="425" mass="44953">MGGGSLPVMTKYSDSTTTSPASREAWIATWGTAQQLALPAESGGGPWMPDDAARQADEPPGAPTKVGAQTVRMVVRATVGGTAVRVALSNSFGRAPVRVGAAWIARHERGAAIHGGSECSLTFGGRAAVVVPTGGHICSDPVEYDLAAQTDLVVSLYIPDEDVIPTAHEVGLRTAWLAPGDQTATRNLRDATAFSSYLWLTGIDVTAQPVASAIVVIGDSIVDGMETTPDADASWPSSLARRLAAREGMPPRAVINMGIAGNRVLREADGMGASALARFDRDVVARPGVRWMVLSEGINDLFFGLRQGVPESERATADDLIAGYRMLIGRAHLHGLRVIGCTLLPLGGAPVFTAELERMRQEVNRWIRDGGEFDAVVDLEAATRDPDAAGPVKMRTEFVSDDGVHPSDAGHQAIAEAFDLELFRE</sequence>
<dbReference type="Proteomes" id="UP000014137">
    <property type="component" value="Unassembled WGS sequence"/>
</dbReference>
<evidence type="ECO:0000259" key="2">
    <source>
        <dbReference type="Pfam" id="PF13472"/>
    </source>
</evidence>
<evidence type="ECO:0000256" key="1">
    <source>
        <dbReference type="SAM" id="MobiDB-lite"/>
    </source>
</evidence>
<dbReference type="Pfam" id="PF13472">
    <property type="entry name" value="Lipase_GDSL_2"/>
    <property type="match status" value="1"/>
</dbReference>
<dbReference type="Gene3D" id="3.40.50.1110">
    <property type="entry name" value="SGNH hydrolase"/>
    <property type="match status" value="1"/>
</dbReference>
<dbReference type="AlphaFoldDB" id="M2QIH8"/>
<dbReference type="EMBL" id="ANMG01000032">
    <property type="protein sequence ID" value="EMD26486.1"/>
    <property type="molecule type" value="Genomic_DNA"/>
</dbReference>
<reference evidence="3 4" key="1">
    <citation type="submission" date="2012-10" db="EMBL/GenBank/DDBJ databases">
        <title>Genome assembly of Amycolatopsis azurea DSM 43854.</title>
        <authorList>
            <person name="Khatri I."/>
            <person name="Kaur I."/>
            <person name="Subramanian S."/>
            <person name="Mayilraj S."/>
        </authorList>
    </citation>
    <scope>NUCLEOTIDE SEQUENCE [LARGE SCALE GENOMIC DNA]</scope>
    <source>
        <strain evidence="3 4">DSM 43854</strain>
    </source>
</reference>
<dbReference type="SUPFAM" id="SSF52266">
    <property type="entry name" value="SGNH hydrolase"/>
    <property type="match status" value="1"/>
</dbReference>
<dbReference type="CDD" id="cd01830">
    <property type="entry name" value="XynE_like"/>
    <property type="match status" value="1"/>
</dbReference>
<feature type="region of interest" description="Disordered" evidence="1">
    <location>
        <begin position="38"/>
        <end position="65"/>
    </location>
</feature>
<dbReference type="PATRIC" id="fig|1238180.3.peg.3661"/>
<gene>
    <name evidence="3" type="ORF">C791_3330</name>
</gene>
<dbReference type="PANTHER" id="PTHR43784">
    <property type="entry name" value="GDSL-LIKE LIPASE/ACYLHYDROLASE, PUTATIVE (AFU_ORTHOLOGUE AFUA_2G00820)-RELATED"/>
    <property type="match status" value="1"/>
</dbReference>
<comment type="caution">
    <text evidence="3">The sequence shown here is derived from an EMBL/GenBank/DDBJ whole genome shotgun (WGS) entry which is preliminary data.</text>
</comment>